<name>A0A917A5I3_9RHOB</name>
<dbReference type="FunFam" id="3.40.640.10:FF:000014">
    <property type="entry name" value="Adenosylmethionine-8-amino-7-oxononanoate aminotransferase, probable"/>
    <property type="match status" value="1"/>
</dbReference>
<reference evidence="8" key="1">
    <citation type="journal article" date="2019" name="Int. J. Syst. Evol. Microbiol.">
        <title>The Global Catalogue of Microorganisms (GCM) 10K type strain sequencing project: providing services to taxonomists for standard genome sequencing and annotation.</title>
        <authorList>
            <consortium name="The Broad Institute Genomics Platform"/>
            <consortium name="The Broad Institute Genome Sequencing Center for Infectious Disease"/>
            <person name="Wu L."/>
            <person name="Ma J."/>
        </authorList>
    </citation>
    <scope>NUCLEOTIDE SEQUENCE [LARGE SCALE GENOMIC DNA]</scope>
    <source>
        <strain evidence="8">CGMCC 1.12664</strain>
    </source>
</reference>
<dbReference type="SUPFAM" id="SSF53383">
    <property type="entry name" value="PLP-dependent transferases"/>
    <property type="match status" value="1"/>
</dbReference>
<proteinExistence type="inferred from homology"/>
<dbReference type="EMBL" id="BMFJ01000001">
    <property type="protein sequence ID" value="GGE24639.1"/>
    <property type="molecule type" value="Genomic_DNA"/>
</dbReference>
<dbReference type="RefSeq" id="WP_188476686.1">
    <property type="nucleotide sequence ID" value="NZ_BMFJ01000001.1"/>
</dbReference>
<evidence type="ECO:0000256" key="2">
    <source>
        <dbReference type="ARBA" id="ARBA00008954"/>
    </source>
</evidence>
<evidence type="ECO:0000256" key="4">
    <source>
        <dbReference type="ARBA" id="ARBA00022679"/>
    </source>
</evidence>
<dbReference type="PANTHER" id="PTHR42684:SF3">
    <property type="entry name" value="ADENOSYLMETHIONINE-8-AMINO-7-OXONONANOATE AMINOTRANSFERASE"/>
    <property type="match status" value="1"/>
</dbReference>
<accession>A0A917A5I3</accession>
<dbReference type="PIRSF" id="PIRSF000521">
    <property type="entry name" value="Transaminase_4ab_Lys_Orn"/>
    <property type="match status" value="1"/>
</dbReference>
<dbReference type="GO" id="GO:0009448">
    <property type="term" value="P:gamma-aminobutyric acid metabolic process"/>
    <property type="evidence" value="ECO:0007669"/>
    <property type="project" value="TreeGrafter"/>
</dbReference>
<evidence type="ECO:0000313" key="8">
    <source>
        <dbReference type="Proteomes" id="UP000612855"/>
    </source>
</evidence>
<dbReference type="Proteomes" id="UP000612855">
    <property type="component" value="Unassembled WGS sequence"/>
</dbReference>
<organism evidence="7 8">
    <name type="scientific">Primorskyibacter flagellatus</name>
    <dbReference type="NCBI Taxonomy" id="1387277"/>
    <lineage>
        <taxon>Bacteria</taxon>
        <taxon>Pseudomonadati</taxon>
        <taxon>Pseudomonadota</taxon>
        <taxon>Alphaproteobacteria</taxon>
        <taxon>Rhodobacterales</taxon>
        <taxon>Roseobacteraceae</taxon>
        <taxon>Primorskyibacter</taxon>
    </lineage>
</organism>
<evidence type="ECO:0000256" key="3">
    <source>
        <dbReference type="ARBA" id="ARBA00022576"/>
    </source>
</evidence>
<dbReference type="PROSITE" id="PS00600">
    <property type="entry name" value="AA_TRANSFER_CLASS_3"/>
    <property type="match status" value="1"/>
</dbReference>
<keyword evidence="8" id="KW-1185">Reference proteome</keyword>
<keyword evidence="4" id="KW-0808">Transferase</keyword>
<protein>
    <submittedName>
        <fullName evidence="7">Adenosylmethionine-8-amino-7-oxononanoate aminotransferase</fullName>
    </submittedName>
</protein>
<dbReference type="InterPro" id="IPR005814">
    <property type="entry name" value="Aminotrans_3"/>
</dbReference>
<evidence type="ECO:0000313" key="7">
    <source>
        <dbReference type="EMBL" id="GGE24639.1"/>
    </source>
</evidence>
<comment type="similarity">
    <text evidence="2 6">Belongs to the class-III pyridoxal-phosphate-dependent aminotransferase family.</text>
</comment>
<comment type="cofactor">
    <cofactor evidence="1">
        <name>pyridoxal 5'-phosphate</name>
        <dbReference type="ChEBI" id="CHEBI:597326"/>
    </cofactor>
</comment>
<dbReference type="Pfam" id="PF00202">
    <property type="entry name" value="Aminotran_3"/>
    <property type="match status" value="1"/>
</dbReference>
<dbReference type="InterPro" id="IPR015424">
    <property type="entry name" value="PyrdxlP-dep_Trfase"/>
</dbReference>
<dbReference type="PANTHER" id="PTHR42684">
    <property type="entry name" value="ADENOSYLMETHIONINE-8-AMINO-7-OXONONANOATE AMINOTRANSFERASE"/>
    <property type="match status" value="1"/>
</dbReference>
<evidence type="ECO:0000256" key="1">
    <source>
        <dbReference type="ARBA" id="ARBA00001933"/>
    </source>
</evidence>
<gene>
    <name evidence="7" type="primary">bioA</name>
    <name evidence="7" type="ORF">GCM10011360_11290</name>
</gene>
<dbReference type="Gene3D" id="3.90.1150.10">
    <property type="entry name" value="Aspartate Aminotransferase, domain 1"/>
    <property type="match status" value="1"/>
</dbReference>
<keyword evidence="5 6" id="KW-0663">Pyridoxal phosphate</keyword>
<sequence length="460" mass="50030">MNTRSNSLHETDIAYQVHPYTNARVHEQQGPMIITKGDGCYVYDSEGKKYLEGLAGLWSVAVGFSQPRLVEAAAKQMAELPYIQNFAHKAHAPGILLAEKLVEMAPDHLTKVFYTNSGSEANDTVVKFVWFMNNMLGRPEKKKFLSRNKAYHGITVASGSLTGLPGNQKGFDLPAIPVVHLTCPHFYRWSNEGETEADFTARLLKEAEDTILKEGPETIAAFIGEPVMGAGGVMTPPEGYWPGMEALCRKYDILMVSDEVINGFGRTGQPFGCQTYGFKPDIMVTSKQLTSSYMPLAAILMSDAVYQVIADYTEQLGTLGHGFTAGGHPVACAVGLENLAIIEEEDLMGNAARLADKFQSGLRKFSDHPLVGEVRGVGLLAGVELVADKATKKSFEPGGKITAVAAKMAAEEGLIIRNIYETIGICPPLIITEAQVDELLEKLGRALDRTLDWAKAEGLK</sequence>
<dbReference type="Gene3D" id="3.40.640.10">
    <property type="entry name" value="Type I PLP-dependent aspartate aminotransferase-like (Major domain)"/>
    <property type="match status" value="1"/>
</dbReference>
<dbReference type="CDD" id="cd00610">
    <property type="entry name" value="OAT_like"/>
    <property type="match status" value="1"/>
</dbReference>
<dbReference type="InterPro" id="IPR015421">
    <property type="entry name" value="PyrdxlP-dep_Trfase_major"/>
</dbReference>
<dbReference type="InterPro" id="IPR015422">
    <property type="entry name" value="PyrdxlP-dep_Trfase_small"/>
</dbReference>
<dbReference type="AlphaFoldDB" id="A0A917A5I3"/>
<dbReference type="GO" id="GO:0004015">
    <property type="term" value="F:adenosylmethionine-8-amino-7-oxononanoate transaminase activity"/>
    <property type="evidence" value="ECO:0007669"/>
    <property type="project" value="TreeGrafter"/>
</dbReference>
<dbReference type="NCBIfam" id="NF004767">
    <property type="entry name" value="PRK06105.1"/>
    <property type="match status" value="1"/>
</dbReference>
<evidence type="ECO:0000256" key="6">
    <source>
        <dbReference type="RuleBase" id="RU003560"/>
    </source>
</evidence>
<dbReference type="InterPro" id="IPR049704">
    <property type="entry name" value="Aminotrans_3_PPA_site"/>
</dbReference>
<keyword evidence="3 7" id="KW-0032">Aminotransferase</keyword>
<comment type="caution">
    <text evidence="7">The sequence shown here is derived from an EMBL/GenBank/DDBJ whole genome shotgun (WGS) entry which is preliminary data.</text>
</comment>
<dbReference type="GO" id="GO:0009102">
    <property type="term" value="P:biotin biosynthetic process"/>
    <property type="evidence" value="ECO:0007669"/>
    <property type="project" value="TreeGrafter"/>
</dbReference>
<evidence type="ECO:0000256" key="5">
    <source>
        <dbReference type="ARBA" id="ARBA00022898"/>
    </source>
</evidence>
<dbReference type="GO" id="GO:0030170">
    <property type="term" value="F:pyridoxal phosphate binding"/>
    <property type="evidence" value="ECO:0007669"/>
    <property type="project" value="InterPro"/>
</dbReference>